<feature type="compositionally biased region" description="Basic and acidic residues" evidence="1">
    <location>
        <begin position="106"/>
        <end position="127"/>
    </location>
</feature>
<gene>
    <name evidence="2" type="ORF">BU23DRAFT_628427</name>
</gene>
<keyword evidence="3" id="KW-1185">Reference proteome</keyword>
<evidence type="ECO:0000256" key="1">
    <source>
        <dbReference type="SAM" id="MobiDB-lite"/>
    </source>
</evidence>
<accession>A0A6A5VP22</accession>
<feature type="region of interest" description="Disordered" evidence="1">
    <location>
        <begin position="211"/>
        <end position="263"/>
    </location>
</feature>
<dbReference type="AlphaFoldDB" id="A0A6A5VP22"/>
<feature type="compositionally biased region" description="Acidic residues" evidence="1">
    <location>
        <begin position="249"/>
        <end position="263"/>
    </location>
</feature>
<dbReference type="Proteomes" id="UP000800036">
    <property type="component" value="Unassembled WGS sequence"/>
</dbReference>
<evidence type="ECO:0000313" key="2">
    <source>
        <dbReference type="EMBL" id="KAF1976666.1"/>
    </source>
</evidence>
<protein>
    <submittedName>
        <fullName evidence="2">Uncharacterized protein</fullName>
    </submittedName>
</protein>
<feature type="region of interest" description="Disordered" evidence="1">
    <location>
        <begin position="106"/>
        <end position="145"/>
    </location>
</feature>
<organism evidence="2 3">
    <name type="scientific">Bimuria novae-zelandiae CBS 107.79</name>
    <dbReference type="NCBI Taxonomy" id="1447943"/>
    <lineage>
        <taxon>Eukaryota</taxon>
        <taxon>Fungi</taxon>
        <taxon>Dikarya</taxon>
        <taxon>Ascomycota</taxon>
        <taxon>Pezizomycotina</taxon>
        <taxon>Dothideomycetes</taxon>
        <taxon>Pleosporomycetidae</taxon>
        <taxon>Pleosporales</taxon>
        <taxon>Massarineae</taxon>
        <taxon>Didymosphaeriaceae</taxon>
        <taxon>Bimuria</taxon>
    </lineage>
</organism>
<name>A0A6A5VP22_9PLEO</name>
<dbReference type="EMBL" id="ML976666">
    <property type="protein sequence ID" value="KAF1976666.1"/>
    <property type="molecule type" value="Genomic_DNA"/>
</dbReference>
<proteinExistence type="predicted"/>
<dbReference type="OrthoDB" id="3798144at2759"/>
<evidence type="ECO:0000313" key="3">
    <source>
        <dbReference type="Proteomes" id="UP000800036"/>
    </source>
</evidence>
<sequence length="263" mass="29924">MASEPRTITIRDFLTDKHGFTLPASRLGSYNATLKHTSSSLFRHPKAFTMHLHASVHENDCETPLEKNKWERGEYFKEGQITLWAHFVRIPGVDLFGESLEKLEENKKDEERAKKRWRHEFPERSKQEMTIQRPQKEVDESHGRRIKKAKVLEGYGLPPQPSKPNKQEHFSKYAKIASLPKENAGNHAECAKTAPPFAGFQDSIAASAHNASASAVEKRTSIHQGQRPLSESPLFETDVQIKQEMPEYSSEDEGGIEWDDGCC</sequence>
<reference evidence="2" key="1">
    <citation type="journal article" date="2020" name="Stud. Mycol.">
        <title>101 Dothideomycetes genomes: a test case for predicting lifestyles and emergence of pathogens.</title>
        <authorList>
            <person name="Haridas S."/>
            <person name="Albert R."/>
            <person name="Binder M."/>
            <person name="Bloem J."/>
            <person name="Labutti K."/>
            <person name="Salamov A."/>
            <person name="Andreopoulos B."/>
            <person name="Baker S."/>
            <person name="Barry K."/>
            <person name="Bills G."/>
            <person name="Bluhm B."/>
            <person name="Cannon C."/>
            <person name="Castanera R."/>
            <person name="Culley D."/>
            <person name="Daum C."/>
            <person name="Ezra D."/>
            <person name="Gonzalez J."/>
            <person name="Henrissat B."/>
            <person name="Kuo A."/>
            <person name="Liang C."/>
            <person name="Lipzen A."/>
            <person name="Lutzoni F."/>
            <person name="Magnuson J."/>
            <person name="Mondo S."/>
            <person name="Nolan M."/>
            <person name="Ohm R."/>
            <person name="Pangilinan J."/>
            <person name="Park H.-J."/>
            <person name="Ramirez L."/>
            <person name="Alfaro M."/>
            <person name="Sun H."/>
            <person name="Tritt A."/>
            <person name="Yoshinaga Y."/>
            <person name="Zwiers L.-H."/>
            <person name="Turgeon B."/>
            <person name="Goodwin S."/>
            <person name="Spatafora J."/>
            <person name="Crous P."/>
            <person name="Grigoriev I."/>
        </authorList>
    </citation>
    <scope>NUCLEOTIDE SEQUENCE</scope>
    <source>
        <strain evidence="2">CBS 107.79</strain>
    </source>
</reference>
<feature type="compositionally biased region" description="Basic and acidic residues" evidence="1">
    <location>
        <begin position="134"/>
        <end position="143"/>
    </location>
</feature>